<feature type="region of interest" description="Disordered" evidence="2">
    <location>
        <begin position="1"/>
        <end position="24"/>
    </location>
</feature>
<protein>
    <submittedName>
        <fullName evidence="3">Actin-related protein 2</fullName>
    </submittedName>
</protein>
<evidence type="ECO:0000256" key="2">
    <source>
        <dbReference type="SAM" id="MobiDB-lite"/>
    </source>
</evidence>
<proteinExistence type="evidence at transcript level"/>
<dbReference type="CDD" id="cd10206">
    <property type="entry name" value="ASKHA_NBD_Arp8-like"/>
    <property type="match status" value="1"/>
</dbReference>
<dbReference type="Pfam" id="PF00022">
    <property type="entry name" value="Actin"/>
    <property type="match status" value="1"/>
</dbReference>
<dbReference type="InterPro" id="IPR043129">
    <property type="entry name" value="ATPase_NBD"/>
</dbReference>
<dbReference type="PANTHER" id="PTHR11937">
    <property type="entry name" value="ACTIN"/>
    <property type="match status" value="1"/>
</dbReference>
<sequence>MSNTLDNTSAPSSPGSKNDQKEEHSNIENLTLQASKTIILHPGSSHLRVGRASDPRPVMIPHVIAWRHSKQKTHPRSRMKLLRSCDNLDLDELNRIDDTLREQSNANLTPWKSIAKENGKKRQETLQEGCGWTWTDTNHKPEFLIGDDALYIDENDSYDLFWPIVNGQLNTVSKSLTALVADLHALWAKAIETFLCIPMKDIGKYRAVLLIPDIYIHQHVKYLIDLLLNEMGFSSLVVHQESVCATYGCGISTACVVDVGHQKTSISCVEDGISHNNTRLCMDIGGSDITQVFAFLLHRNSFPYRSCNTEDRMDALLMEELKETFCHMDLHRVIPELQEFHLRRPGQLSLMYPITLGHETIQAPMSLLYPKLLGRKDEISCVHFSKRNPGNCEDPFDDTYLALTRTKQEEAWASKREKAAAAVNNDSIEMKQEDMEDEISQNYRDTVENSVPAPAHIIGIDQAIVWSIENCPASYEDELKRRMYSCILVVGGALANFSGVENTLKARVRECINNSPQSNMASQVEVISKAKDQDPSMVAWKGGSVLSCLDGAQGLWITREEWITHGLRIFRERCPFVW</sequence>
<reference evidence="3" key="1">
    <citation type="submission" date="2020-04" db="EMBL/GenBank/DDBJ databases">
        <authorList>
            <person name="Neveu A P."/>
        </authorList>
    </citation>
    <scope>NUCLEOTIDE SEQUENCE</scope>
    <source>
        <tissue evidence="3">Whole embryo</tissue>
    </source>
</reference>
<accession>A0A6F9D6B6</accession>
<dbReference type="Gene3D" id="3.30.420.40">
    <property type="match status" value="2"/>
</dbReference>
<gene>
    <name evidence="3" type="primary">Actr2-002</name>
</gene>
<dbReference type="SUPFAM" id="SSF53067">
    <property type="entry name" value="Actin-like ATPase domain"/>
    <property type="match status" value="2"/>
</dbReference>
<organism evidence="3">
    <name type="scientific">Phallusia mammillata</name>
    <dbReference type="NCBI Taxonomy" id="59560"/>
    <lineage>
        <taxon>Eukaryota</taxon>
        <taxon>Metazoa</taxon>
        <taxon>Chordata</taxon>
        <taxon>Tunicata</taxon>
        <taxon>Ascidiacea</taxon>
        <taxon>Phlebobranchia</taxon>
        <taxon>Ascidiidae</taxon>
        <taxon>Phallusia</taxon>
    </lineage>
</organism>
<dbReference type="InterPro" id="IPR004000">
    <property type="entry name" value="Actin"/>
</dbReference>
<dbReference type="SMART" id="SM00268">
    <property type="entry name" value="ACTIN"/>
    <property type="match status" value="1"/>
</dbReference>
<feature type="compositionally biased region" description="Polar residues" evidence="2">
    <location>
        <begin position="1"/>
        <end position="17"/>
    </location>
</feature>
<dbReference type="Gene3D" id="3.90.640.10">
    <property type="entry name" value="Actin, Chain A, domain 4"/>
    <property type="match status" value="1"/>
</dbReference>
<name>A0A6F9D6B6_9ASCI</name>
<evidence type="ECO:0000313" key="3">
    <source>
        <dbReference type="EMBL" id="CAB3219934.1"/>
    </source>
</evidence>
<dbReference type="FunFam" id="3.30.420.40:FF:000100">
    <property type="entry name" value="Actin-related protein 8"/>
    <property type="match status" value="1"/>
</dbReference>
<dbReference type="AlphaFoldDB" id="A0A6F9D6B6"/>
<comment type="similarity">
    <text evidence="1">Belongs to the actin family.</text>
</comment>
<evidence type="ECO:0000256" key="1">
    <source>
        <dbReference type="RuleBase" id="RU000487"/>
    </source>
</evidence>
<dbReference type="EMBL" id="LR782698">
    <property type="protein sequence ID" value="CAB3219934.1"/>
    <property type="molecule type" value="mRNA"/>
</dbReference>